<dbReference type="AlphaFoldDB" id="A0A3Q0F903"/>
<reference evidence="2" key="1">
    <citation type="journal article" date="2014" name="Nat. Commun.">
        <title>Genome sequence of mungbean and insights into evolution within Vigna species.</title>
        <authorList>
            <person name="Kang Y.J."/>
            <person name="Kim S.K."/>
            <person name="Kim M.Y."/>
            <person name="Lestari P."/>
            <person name="Kim K.H."/>
            <person name="Ha B.K."/>
            <person name="Jun T.H."/>
            <person name="Hwang W.J."/>
            <person name="Lee T."/>
            <person name="Lee J."/>
            <person name="Shim S."/>
            <person name="Yoon M.Y."/>
            <person name="Jang Y.E."/>
            <person name="Han K.S."/>
            <person name="Taeprayoon P."/>
            <person name="Yoon N."/>
            <person name="Somta P."/>
            <person name="Tanya P."/>
            <person name="Kim K.S."/>
            <person name="Gwag J.G."/>
            <person name="Moon J.K."/>
            <person name="Lee Y.H."/>
            <person name="Park B.S."/>
            <person name="Bombarely A."/>
            <person name="Doyle J.J."/>
            <person name="Jackson S.A."/>
            <person name="Schafleitner R."/>
            <person name="Srinives P."/>
            <person name="Varshney R.K."/>
            <person name="Lee S.H."/>
        </authorList>
    </citation>
    <scope>NUCLEOTIDE SEQUENCE [LARGE SCALE GENOMIC DNA]</scope>
    <source>
        <strain evidence="2">cv. VC1973A</strain>
    </source>
</reference>
<dbReference type="SUPFAM" id="SSF54001">
    <property type="entry name" value="Cysteine proteinases"/>
    <property type="match status" value="1"/>
</dbReference>
<dbReference type="KEGG" id="vra:106770536"/>
<evidence type="ECO:0000259" key="1">
    <source>
        <dbReference type="SMART" id="SM00848"/>
    </source>
</evidence>
<dbReference type="Gene3D" id="3.90.70.10">
    <property type="entry name" value="Cysteine proteinases"/>
    <property type="match status" value="1"/>
</dbReference>
<proteinExistence type="predicted"/>
<keyword evidence="2" id="KW-1185">Reference proteome</keyword>
<gene>
    <name evidence="3" type="primary">LOC106770536</name>
</gene>
<accession>A0A3Q0F903</accession>
<organism evidence="2 3">
    <name type="scientific">Vigna radiata var. radiata</name>
    <name type="common">Mung bean</name>
    <name type="synonym">Phaseolus aureus</name>
    <dbReference type="NCBI Taxonomy" id="3916"/>
    <lineage>
        <taxon>Eukaryota</taxon>
        <taxon>Viridiplantae</taxon>
        <taxon>Streptophyta</taxon>
        <taxon>Embryophyta</taxon>
        <taxon>Tracheophyta</taxon>
        <taxon>Spermatophyta</taxon>
        <taxon>Magnoliopsida</taxon>
        <taxon>eudicotyledons</taxon>
        <taxon>Gunneridae</taxon>
        <taxon>Pentapetalae</taxon>
        <taxon>rosids</taxon>
        <taxon>fabids</taxon>
        <taxon>Fabales</taxon>
        <taxon>Fabaceae</taxon>
        <taxon>Papilionoideae</taxon>
        <taxon>50 kb inversion clade</taxon>
        <taxon>NPAAA clade</taxon>
        <taxon>indigoferoid/millettioid clade</taxon>
        <taxon>Phaseoleae</taxon>
        <taxon>Vigna</taxon>
    </lineage>
</organism>
<feature type="domain" description="Cathepsin propeptide inhibitor" evidence="1">
    <location>
        <begin position="56"/>
        <end position="116"/>
    </location>
</feature>
<dbReference type="RefSeq" id="XP_022640540.1">
    <property type="nucleotide sequence ID" value="XM_022784819.1"/>
</dbReference>
<dbReference type="STRING" id="3916.A0A3Q0F903"/>
<sequence length="176" mass="20304">MQGCAIFQPFAFSETQVSSPNRKPGREGFTSVACHNHHRTKPAAGAIVGHDTSDLFKRWCKEHAKTYSSEEEKRYTFRVFEDNHAFVSQHNQNTNVNNSTYTLSLNAFTDLTHHEFKTSRLGFSPSLLRFKRVQNQQPRHPLHLPSEIDWRQSDAVTPVKDQSSCDTPHIFFIRPF</sequence>
<dbReference type="OrthoDB" id="1726854at2759"/>
<reference evidence="3" key="2">
    <citation type="submission" date="2025-08" db="UniProtKB">
        <authorList>
            <consortium name="RefSeq"/>
        </authorList>
    </citation>
    <scope>IDENTIFICATION</scope>
    <source>
        <tissue evidence="3">Leaf</tissue>
    </source>
</reference>
<name>A0A3Q0F903_VIGRR</name>
<evidence type="ECO:0000313" key="3">
    <source>
        <dbReference type="RefSeq" id="XP_022640540.1"/>
    </source>
</evidence>
<dbReference type="InterPro" id="IPR013201">
    <property type="entry name" value="Prot_inhib_I29"/>
</dbReference>
<dbReference type="Pfam" id="PF08246">
    <property type="entry name" value="Inhibitor_I29"/>
    <property type="match status" value="1"/>
</dbReference>
<dbReference type="Proteomes" id="UP000087766">
    <property type="component" value="Chromosome 8"/>
</dbReference>
<protein>
    <submittedName>
        <fullName evidence="3">Cysteine protease XCP1-like</fullName>
    </submittedName>
</protein>
<evidence type="ECO:0000313" key="2">
    <source>
        <dbReference type="Proteomes" id="UP000087766"/>
    </source>
</evidence>
<dbReference type="SMART" id="SM00848">
    <property type="entry name" value="Inhibitor_I29"/>
    <property type="match status" value="1"/>
</dbReference>
<dbReference type="GeneID" id="106770536"/>
<dbReference type="InterPro" id="IPR038765">
    <property type="entry name" value="Papain-like_cys_pep_sf"/>
</dbReference>